<dbReference type="GO" id="GO:0009986">
    <property type="term" value="C:cell surface"/>
    <property type="evidence" value="ECO:0007669"/>
    <property type="project" value="UniProtKB-SubCell"/>
</dbReference>
<organism evidence="4 5">
    <name type="scientific">Nosocomiicoccus ampullae</name>
    <dbReference type="NCBI Taxonomy" id="489910"/>
    <lineage>
        <taxon>Bacteria</taxon>
        <taxon>Bacillati</taxon>
        <taxon>Bacillota</taxon>
        <taxon>Bacilli</taxon>
        <taxon>Bacillales</taxon>
        <taxon>Staphylococcaceae</taxon>
        <taxon>Nosocomiicoccus</taxon>
    </lineage>
</organism>
<dbReference type="EMBL" id="JACHHF010000007">
    <property type="protein sequence ID" value="MBB5176425.1"/>
    <property type="molecule type" value="Genomic_DNA"/>
</dbReference>
<accession>A0A9Q2D0B9</accession>
<dbReference type="InterPro" id="IPR016785">
    <property type="entry name" value="ComGD"/>
</dbReference>
<feature type="transmembrane region" description="Helical" evidence="3">
    <location>
        <begin position="12"/>
        <end position="33"/>
    </location>
</feature>
<keyword evidence="5" id="KW-1185">Reference proteome</keyword>
<dbReference type="RefSeq" id="WP_183674892.1">
    <property type="nucleotide sequence ID" value="NZ_CBCRYX010000008.1"/>
</dbReference>
<protein>
    <submittedName>
        <fullName evidence="4">Competence protein ComGD</fullName>
    </submittedName>
</protein>
<evidence type="ECO:0000256" key="1">
    <source>
        <dbReference type="ARBA" id="ARBA00004241"/>
    </source>
</evidence>
<keyword evidence="2" id="KW-0178">Competence</keyword>
<reference evidence="4 5" key="1">
    <citation type="submission" date="2020-08" db="EMBL/GenBank/DDBJ databases">
        <title>Genomic Encyclopedia of Type Strains, Phase IV (KMG-IV): sequencing the most valuable type-strain genomes for metagenomic binning, comparative biology and taxonomic classification.</title>
        <authorList>
            <person name="Goeker M."/>
        </authorList>
    </citation>
    <scope>NUCLEOTIDE SEQUENCE [LARGE SCALE GENOMIC DNA]</scope>
    <source>
        <strain evidence="4 5">DSM 19163</strain>
    </source>
</reference>
<dbReference type="Pfam" id="PF07963">
    <property type="entry name" value="N_methyl"/>
    <property type="match status" value="1"/>
</dbReference>
<sequence>MGKLQKNDGFTMIEMILTLFIVSIILLSTVTYIPKFNKGNKDDEIKNIEYLFQNAQIRAKRFASAQYVEINHRQNKIVLMDYKNNYEKVYNLSYCSIYEGGLNEVIYYSSGNTSRFGTITLNCNGEIVKIIFQIQKGRYRIER</sequence>
<keyword evidence="3" id="KW-0472">Membrane</keyword>
<evidence type="ECO:0000313" key="4">
    <source>
        <dbReference type="EMBL" id="MBB5176425.1"/>
    </source>
</evidence>
<dbReference type="InterPro" id="IPR012902">
    <property type="entry name" value="N_methyl_site"/>
</dbReference>
<evidence type="ECO:0000256" key="3">
    <source>
        <dbReference type="SAM" id="Phobius"/>
    </source>
</evidence>
<keyword evidence="3" id="KW-1133">Transmembrane helix</keyword>
<evidence type="ECO:0000313" key="5">
    <source>
        <dbReference type="Proteomes" id="UP000579136"/>
    </source>
</evidence>
<comment type="caution">
    <text evidence="4">The sequence shown here is derived from an EMBL/GenBank/DDBJ whole genome shotgun (WGS) entry which is preliminary data.</text>
</comment>
<name>A0A9Q2D0B9_9STAP</name>
<comment type="subcellular location">
    <subcellularLocation>
        <location evidence="1">Cell surface</location>
    </subcellularLocation>
</comment>
<dbReference type="PIRSF" id="PIRSF021292">
    <property type="entry name" value="Competence_ComGD"/>
    <property type="match status" value="1"/>
</dbReference>
<gene>
    <name evidence="4" type="ORF">HNQ45_001313</name>
</gene>
<dbReference type="Proteomes" id="UP000579136">
    <property type="component" value="Unassembled WGS sequence"/>
</dbReference>
<dbReference type="AlphaFoldDB" id="A0A9Q2D0B9"/>
<dbReference type="NCBIfam" id="TIGR02532">
    <property type="entry name" value="IV_pilin_GFxxxE"/>
    <property type="match status" value="1"/>
</dbReference>
<dbReference type="GO" id="GO:0030420">
    <property type="term" value="P:establishment of competence for transformation"/>
    <property type="evidence" value="ECO:0007669"/>
    <property type="project" value="UniProtKB-KW"/>
</dbReference>
<keyword evidence="3" id="KW-0812">Transmembrane</keyword>
<proteinExistence type="predicted"/>
<evidence type="ECO:0000256" key="2">
    <source>
        <dbReference type="ARBA" id="ARBA00023287"/>
    </source>
</evidence>